<reference evidence="1 2" key="1">
    <citation type="journal article" date="2023" name="Microbiol. Spectr.">
        <title>Symbiosis of Carpenter Bees with Uncharacterized Lactic Acid Bacteria Showing NAD Auxotrophy.</title>
        <authorList>
            <person name="Kawasaki S."/>
            <person name="Ozawa K."/>
            <person name="Mori T."/>
            <person name="Yamamoto A."/>
            <person name="Ito M."/>
            <person name="Ohkuma M."/>
            <person name="Sakamoto M."/>
            <person name="Matsutani M."/>
        </authorList>
    </citation>
    <scope>NUCLEOTIDE SEQUENCE [LARGE SCALE GENOMIC DNA]</scope>
    <source>
        <strain evidence="1 2">KimC2</strain>
    </source>
</reference>
<dbReference type="KEGG" id="xak:KIMC2_19300"/>
<protein>
    <recommendedName>
        <fullName evidence="3">DUF3114 domain-containing protein</fullName>
    </recommendedName>
</protein>
<dbReference type="InterPro" id="IPR021462">
    <property type="entry name" value="DUF3114"/>
</dbReference>
<accession>A0AAU9DQH8</accession>
<organism evidence="1 2">
    <name type="scientific">Xylocopilactobacillus apis</name>
    <dbReference type="NCBI Taxonomy" id="2932183"/>
    <lineage>
        <taxon>Bacteria</taxon>
        <taxon>Bacillati</taxon>
        <taxon>Bacillota</taxon>
        <taxon>Bacilli</taxon>
        <taxon>Lactobacillales</taxon>
        <taxon>Lactobacillaceae</taxon>
        <taxon>Xylocopilactobacillus</taxon>
    </lineage>
</organism>
<evidence type="ECO:0000313" key="2">
    <source>
        <dbReference type="Proteomes" id="UP001321804"/>
    </source>
</evidence>
<dbReference type="Pfam" id="PF11311">
    <property type="entry name" value="DUF3114"/>
    <property type="match status" value="1"/>
</dbReference>
<dbReference type="Proteomes" id="UP001321804">
    <property type="component" value="Chromosome"/>
</dbReference>
<dbReference type="AlphaFoldDB" id="A0AAU9DQH8"/>
<gene>
    <name evidence="1" type="ORF">KIMC2_19300</name>
</gene>
<name>A0AAU9DQH8_9LACO</name>
<keyword evidence="2" id="KW-1185">Reference proteome</keyword>
<evidence type="ECO:0000313" key="1">
    <source>
        <dbReference type="EMBL" id="BDR57368.1"/>
    </source>
</evidence>
<dbReference type="RefSeq" id="WP_317696415.1">
    <property type="nucleotide sequence ID" value="NZ_AP026801.1"/>
</dbReference>
<evidence type="ECO:0008006" key="3">
    <source>
        <dbReference type="Google" id="ProtNLM"/>
    </source>
</evidence>
<dbReference type="EMBL" id="AP026801">
    <property type="protein sequence ID" value="BDR57368.1"/>
    <property type="molecule type" value="Genomic_DNA"/>
</dbReference>
<proteinExistence type="predicted"/>
<sequence>MKSEQLIKLEIESLRRDGWNRRALKTLINVINSDNLKDQLIQAHLIGSEIFSLLIEAQFKKSSNYRQVLSFIMGLVTNTNGEIDFSLQAPYHFDPKMGPDNPFLSDFAKWVRQAYFESQRDQGPEYVGLNDQLGCQLQIFRQLIDQQNVRFLINYSQNERTNMYQGLLRYLKNKNIKPKFSVEANFHSKYLKEQGFSRQKNFKIEVENQMSEFIFSLDLGHSIVSQWVRGTRLLPDGTMDLTYNYTDLEQENILDGESFNYGYGGTKFQHRYLDVNQPVVNDVRTKLKAEHRWTSENDWYAVNAGDYADIVRQDSETDILAWDDYQLYVKQDESQLLQKYRDFVDFCRMQNVNKGFADYYKKYGRDRLYNKKLA</sequence>